<name>K1T0S2_9ZZZZ</name>
<organism evidence="2">
    <name type="scientific">human gut metagenome</name>
    <dbReference type="NCBI Taxonomy" id="408170"/>
    <lineage>
        <taxon>unclassified sequences</taxon>
        <taxon>metagenomes</taxon>
        <taxon>organismal metagenomes</taxon>
    </lineage>
</organism>
<evidence type="ECO:0000259" key="1">
    <source>
        <dbReference type="Pfam" id="PF00460"/>
    </source>
</evidence>
<evidence type="ECO:0000313" key="2">
    <source>
        <dbReference type="EMBL" id="EKC61304.1"/>
    </source>
</evidence>
<reference evidence="2" key="1">
    <citation type="journal article" date="2013" name="Environ. Microbiol.">
        <title>Microbiota from the distal guts of lean and obese adolescents exhibit partial functional redundancy besides clear differences in community structure.</title>
        <authorList>
            <person name="Ferrer M."/>
            <person name="Ruiz A."/>
            <person name="Lanza F."/>
            <person name="Haange S.B."/>
            <person name="Oberbach A."/>
            <person name="Till H."/>
            <person name="Bargiela R."/>
            <person name="Campoy C."/>
            <person name="Segura M.T."/>
            <person name="Richter M."/>
            <person name="von Bergen M."/>
            <person name="Seifert J."/>
            <person name="Suarez A."/>
        </authorList>
    </citation>
    <scope>NUCLEOTIDE SEQUENCE</scope>
</reference>
<accession>K1T0S2</accession>
<sequence length="37" mass="3949">MNIAFYTGKTGLIAQQEGLNVYSNNIANVNTVGFKAS</sequence>
<keyword evidence="2" id="KW-0282">Flagellum</keyword>
<dbReference type="InterPro" id="IPR019776">
    <property type="entry name" value="Flagellar_basal_body_rod_CS"/>
</dbReference>
<comment type="caution">
    <text evidence="2">The sequence shown here is derived from an EMBL/GenBank/DDBJ whole genome shotgun (WGS) entry which is preliminary data.</text>
</comment>
<feature type="non-terminal residue" evidence="2">
    <location>
        <position position="37"/>
    </location>
</feature>
<keyword evidence="2" id="KW-0969">Cilium</keyword>
<protein>
    <submittedName>
        <fullName evidence="2">Protein containing Flagellar basal body rod protein</fullName>
    </submittedName>
</protein>
<dbReference type="InterPro" id="IPR001444">
    <property type="entry name" value="Flag_bb_rod_N"/>
</dbReference>
<keyword evidence="2" id="KW-0966">Cell projection</keyword>
<gene>
    <name evidence="2" type="ORF">LEA_12416</name>
</gene>
<dbReference type="PROSITE" id="PS00588">
    <property type="entry name" value="FLAGELLA_BB_ROD"/>
    <property type="match status" value="1"/>
</dbReference>
<dbReference type="Pfam" id="PF00460">
    <property type="entry name" value="Flg_bb_rod"/>
    <property type="match status" value="1"/>
</dbReference>
<dbReference type="AlphaFoldDB" id="K1T0S2"/>
<dbReference type="EMBL" id="AJWY01008402">
    <property type="protein sequence ID" value="EKC61304.1"/>
    <property type="molecule type" value="Genomic_DNA"/>
</dbReference>
<proteinExistence type="predicted"/>
<feature type="domain" description="Flagellar basal body rod protein N-terminal" evidence="1">
    <location>
        <begin position="5"/>
        <end position="35"/>
    </location>
</feature>